<evidence type="ECO:0000313" key="5">
    <source>
        <dbReference type="EMBL" id="KAG8500521.1"/>
    </source>
</evidence>
<dbReference type="EMBL" id="JAHUZN010000002">
    <property type="protein sequence ID" value="KAG8500521.1"/>
    <property type="molecule type" value="Genomic_DNA"/>
</dbReference>
<sequence length="474" mass="53576">MEDPIPLLIPRYMPTSMLEDKPRVWLASTVESIEMNISVSGTGNCNLLQKPRTPLMSSHYQDSPRTATSSGILEKCLDSLVGRLAMASELTPCASTSSPDSSGLRISFNTRSTQSSKNGLFRATWWFEDLSALSPNLIEILVKSLVSRGYNHVIVSGFLFYYQKSKFYTASSDEKREVLEIVIDMLYTLDPSSISCKSLFGVLRPVLRSNISKSCRNKLESMIGSQLDQATIDNLLIPSYGRSYLYDVNLVLRFLKAFLREGGSELSPIRMKKVASLIDLYITEVAPDRCLKSSKFSALVMVLPDSARDSWDELYHAMDIYLEVHTGLSEVEKMKICGGLNYKKLSSEACMHLSQNTKFPSTSAVQALISQQWKLKNLLEGMHNAKHYTDFTAKEDRAREQVVVYNEKLRAQLQGMQWRVMELEKVCKKMQTQMAKIMKAKVESFSTVGLSLRQMGAWQLAVNELDQKEFEVEF</sequence>
<feature type="domain" description="NPH3" evidence="4">
    <location>
        <begin position="124"/>
        <end position="374"/>
    </location>
</feature>
<dbReference type="UniPathway" id="UPA00143"/>
<evidence type="ECO:0000259" key="4">
    <source>
        <dbReference type="PROSITE" id="PS51649"/>
    </source>
</evidence>
<dbReference type="AlphaFoldDB" id="A0A8J5ZHP7"/>
<keyword evidence="6" id="KW-1185">Reference proteome</keyword>
<reference evidence="5 6" key="1">
    <citation type="journal article" date="2021" name="bioRxiv">
        <title>The Gossypium anomalum genome as a resource for cotton improvement and evolutionary analysis of hybrid incompatibility.</title>
        <authorList>
            <person name="Grover C.E."/>
            <person name="Yuan D."/>
            <person name="Arick M.A."/>
            <person name="Miller E.R."/>
            <person name="Hu G."/>
            <person name="Peterson D.G."/>
            <person name="Wendel J.F."/>
            <person name="Udall J.A."/>
        </authorList>
    </citation>
    <scope>NUCLEOTIDE SEQUENCE [LARGE SCALE GENOMIC DNA]</scope>
    <source>
        <strain evidence="5">JFW-Udall</strain>
        <tissue evidence="5">Leaf</tissue>
    </source>
</reference>
<dbReference type="PANTHER" id="PTHR32370">
    <property type="entry name" value="OS12G0117600 PROTEIN"/>
    <property type="match status" value="1"/>
</dbReference>
<keyword evidence="1" id="KW-0833">Ubl conjugation pathway</keyword>
<comment type="caution">
    <text evidence="5">The sequence shown here is derived from an EMBL/GenBank/DDBJ whole genome shotgun (WGS) entry which is preliminary data.</text>
</comment>
<dbReference type="Proteomes" id="UP000701853">
    <property type="component" value="Chromosome 2"/>
</dbReference>
<accession>A0A8J5ZHP7</accession>
<evidence type="ECO:0000256" key="2">
    <source>
        <dbReference type="PROSITE-ProRule" id="PRU00982"/>
    </source>
</evidence>
<dbReference type="OrthoDB" id="624345at2759"/>
<dbReference type="PROSITE" id="PS51649">
    <property type="entry name" value="NPH3"/>
    <property type="match status" value="1"/>
</dbReference>
<name>A0A8J5ZHP7_9ROSI</name>
<dbReference type="InterPro" id="IPR043454">
    <property type="entry name" value="NPH3/RPT2-like"/>
</dbReference>
<comment type="similarity">
    <text evidence="2">Belongs to the NPH3 family.</text>
</comment>
<proteinExistence type="inferred from homology"/>
<keyword evidence="3" id="KW-0175">Coiled coil</keyword>
<evidence type="ECO:0000256" key="1">
    <source>
        <dbReference type="ARBA" id="ARBA00022786"/>
    </source>
</evidence>
<dbReference type="GO" id="GO:0016567">
    <property type="term" value="P:protein ubiquitination"/>
    <property type="evidence" value="ECO:0007669"/>
    <property type="project" value="UniProtKB-UniPathway"/>
</dbReference>
<feature type="coiled-coil region" evidence="3">
    <location>
        <begin position="406"/>
        <end position="440"/>
    </location>
</feature>
<dbReference type="InterPro" id="IPR027356">
    <property type="entry name" value="NPH3_dom"/>
</dbReference>
<protein>
    <recommendedName>
        <fullName evidence="4">NPH3 domain-containing protein</fullName>
    </recommendedName>
</protein>
<dbReference type="Pfam" id="PF03000">
    <property type="entry name" value="NPH3"/>
    <property type="match status" value="1"/>
</dbReference>
<evidence type="ECO:0000256" key="3">
    <source>
        <dbReference type="SAM" id="Coils"/>
    </source>
</evidence>
<gene>
    <name evidence="5" type="ORF">CXB51_002664</name>
</gene>
<organism evidence="5 6">
    <name type="scientific">Gossypium anomalum</name>
    <dbReference type="NCBI Taxonomy" id="47600"/>
    <lineage>
        <taxon>Eukaryota</taxon>
        <taxon>Viridiplantae</taxon>
        <taxon>Streptophyta</taxon>
        <taxon>Embryophyta</taxon>
        <taxon>Tracheophyta</taxon>
        <taxon>Spermatophyta</taxon>
        <taxon>Magnoliopsida</taxon>
        <taxon>eudicotyledons</taxon>
        <taxon>Gunneridae</taxon>
        <taxon>Pentapetalae</taxon>
        <taxon>rosids</taxon>
        <taxon>malvids</taxon>
        <taxon>Malvales</taxon>
        <taxon>Malvaceae</taxon>
        <taxon>Malvoideae</taxon>
        <taxon>Gossypium</taxon>
    </lineage>
</organism>
<evidence type="ECO:0000313" key="6">
    <source>
        <dbReference type="Proteomes" id="UP000701853"/>
    </source>
</evidence>